<protein>
    <recommendedName>
        <fullName evidence="3">SLH domain-containing protein</fullName>
    </recommendedName>
</protein>
<feature type="domain" description="SLH" evidence="3">
    <location>
        <begin position="80"/>
        <end position="143"/>
    </location>
</feature>
<dbReference type="PROSITE" id="PS51272">
    <property type="entry name" value="SLH"/>
    <property type="match status" value="2"/>
</dbReference>
<evidence type="ECO:0000313" key="5">
    <source>
        <dbReference type="Proteomes" id="UP000018890"/>
    </source>
</evidence>
<organism evidence="4 5">
    <name type="scientific">Halalkalibacter wakoensis JCM 9140</name>
    <dbReference type="NCBI Taxonomy" id="1236970"/>
    <lineage>
        <taxon>Bacteria</taxon>
        <taxon>Bacillati</taxon>
        <taxon>Bacillota</taxon>
        <taxon>Bacilli</taxon>
        <taxon>Bacillales</taxon>
        <taxon>Bacillaceae</taxon>
        <taxon>Halalkalibacter</taxon>
    </lineage>
</organism>
<dbReference type="PANTHER" id="PTHR43308:SF1">
    <property type="entry name" value="OUTER MEMBRANE PROTEIN ALPHA"/>
    <property type="match status" value="1"/>
</dbReference>
<reference evidence="4" key="1">
    <citation type="journal article" date="2014" name="Genome Announc.">
        <title>Draft Genome Sequences of Three Alkaliphilic Bacillus Strains, Bacillus wakoensis JCM 9140T, Bacillus akibai JCM 9157T, and Bacillus hemicellulosilyticus JCM 9152T.</title>
        <authorList>
            <person name="Yuki M."/>
            <person name="Oshima K."/>
            <person name="Suda W."/>
            <person name="Oshida Y."/>
            <person name="Kitamura K."/>
            <person name="Iida T."/>
            <person name="Hattori M."/>
            <person name="Ohkuma M."/>
        </authorList>
    </citation>
    <scope>NUCLEOTIDE SEQUENCE [LARGE SCALE GENOMIC DNA]</scope>
    <source>
        <strain evidence="4">JCM 9140</strain>
    </source>
</reference>
<sequence length="258" mass="28278">MRKFLSLMAVVLFVSGCSDVGASKQEELASDEYVTKELDAVKKSADSLEERLAKVDRDIRALGGEGSSGGAGSGAGGDDSPVRFSDIPSDHFAYDEIRFLSDRRVISGYPDGTFAPNQTITRAQTAVMLVRELGLTAPVDYELKATDVSRHSSAYNSIRIAEYHGLMRGTDGKMNPGEGLRRSQMAVVLARAFELEEADHDYSFTDITSSFPNFKQINTIAHHGITTEVGKAFRPNETTTRAQFSLFMARAIHEPFRP</sequence>
<keyword evidence="1" id="KW-0732">Signal</keyword>
<feature type="region of interest" description="Disordered" evidence="2">
    <location>
        <begin position="63"/>
        <end position="82"/>
    </location>
</feature>
<evidence type="ECO:0000259" key="3">
    <source>
        <dbReference type="PROSITE" id="PS51272"/>
    </source>
</evidence>
<dbReference type="RefSeq" id="WP_034748762.1">
    <property type="nucleotide sequence ID" value="NZ_BAUT01000051.1"/>
</dbReference>
<proteinExistence type="predicted"/>
<dbReference type="Pfam" id="PF00395">
    <property type="entry name" value="SLH"/>
    <property type="match status" value="3"/>
</dbReference>
<keyword evidence="5" id="KW-1185">Reference proteome</keyword>
<accession>W4Q7Y7</accession>
<dbReference type="EMBL" id="BAUT01000051">
    <property type="protein sequence ID" value="GAE27469.1"/>
    <property type="molecule type" value="Genomic_DNA"/>
</dbReference>
<name>W4Q7Y7_9BACI</name>
<comment type="caution">
    <text evidence="4">The sequence shown here is derived from an EMBL/GenBank/DDBJ whole genome shotgun (WGS) entry which is preliminary data.</text>
</comment>
<feature type="domain" description="SLH" evidence="3">
    <location>
        <begin position="144"/>
        <end position="203"/>
    </location>
</feature>
<feature type="compositionally biased region" description="Gly residues" evidence="2">
    <location>
        <begin position="63"/>
        <end position="77"/>
    </location>
</feature>
<dbReference type="Proteomes" id="UP000018890">
    <property type="component" value="Unassembled WGS sequence"/>
</dbReference>
<evidence type="ECO:0000256" key="1">
    <source>
        <dbReference type="ARBA" id="ARBA00022729"/>
    </source>
</evidence>
<dbReference type="PANTHER" id="PTHR43308">
    <property type="entry name" value="OUTER MEMBRANE PROTEIN ALPHA-RELATED"/>
    <property type="match status" value="1"/>
</dbReference>
<dbReference type="InterPro" id="IPR051465">
    <property type="entry name" value="Cell_Envelope_Struct_Comp"/>
</dbReference>
<dbReference type="PROSITE" id="PS51257">
    <property type="entry name" value="PROKAR_LIPOPROTEIN"/>
    <property type="match status" value="1"/>
</dbReference>
<dbReference type="STRING" id="1236970.JCM9140_3617"/>
<dbReference type="OrthoDB" id="2696682at2"/>
<evidence type="ECO:0000256" key="2">
    <source>
        <dbReference type="SAM" id="MobiDB-lite"/>
    </source>
</evidence>
<evidence type="ECO:0000313" key="4">
    <source>
        <dbReference type="EMBL" id="GAE27469.1"/>
    </source>
</evidence>
<dbReference type="AlphaFoldDB" id="W4Q7Y7"/>
<dbReference type="InterPro" id="IPR001119">
    <property type="entry name" value="SLH_dom"/>
</dbReference>
<gene>
    <name evidence="4" type="ORF">JCM9140_3617</name>
</gene>